<keyword evidence="3" id="KW-1133">Transmembrane helix</keyword>
<evidence type="ECO:0000259" key="5">
    <source>
        <dbReference type="Pfam" id="PF03176"/>
    </source>
</evidence>
<keyword evidence="7" id="KW-1185">Reference proteome</keyword>
<dbReference type="Pfam" id="PF03176">
    <property type="entry name" value="MMPL"/>
    <property type="match status" value="1"/>
</dbReference>
<accession>A0A285RXZ9</accession>
<feature type="domain" description="Membrane transport protein MMPL" evidence="5">
    <location>
        <begin position="43"/>
        <end position="128"/>
    </location>
</feature>
<dbReference type="Proteomes" id="UP000219636">
    <property type="component" value="Unassembled WGS sequence"/>
</dbReference>
<keyword evidence="2" id="KW-0812">Transmembrane</keyword>
<evidence type="ECO:0000256" key="1">
    <source>
        <dbReference type="ARBA" id="ARBA00004141"/>
    </source>
</evidence>
<dbReference type="EMBL" id="OBMQ01000002">
    <property type="protein sequence ID" value="SOB99187.1"/>
    <property type="molecule type" value="Genomic_DNA"/>
</dbReference>
<reference evidence="7" key="1">
    <citation type="submission" date="2017-08" db="EMBL/GenBank/DDBJ databases">
        <authorList>
            <person name="Varghese N."/>
            <person name="Submissions S."/>
        </authorList>
    </citation>
    <scope>NUCLEOTIDE SEQUENCE [LARGE SCALE GENOMIC DNA]</scope>
    <source>
        <strain evidence="7">JC22</strain>
    </source>
</reference>
<proteinExistence type="predicted"/>
<evidence type="ECO:0000256" key="3">
    <source>
        <dbReference type="ARBA" id="ARBA00022989"/>
    </source>
</evidence>
<protein>
    <recommendedName>
        <fullName evidence="5">Membrane transport protein MMPL domain-containing protein</fullName>
    </recommendedName>
</protein>
<evidence type="ECO:0000313" key="6">
    <source>
        <dbReference type="EMBL" id="SOB99187.1"/>
    </source>
</evidence>
<gene>
    <name evidence="6" type="ORF">SAMN05880501_102162</name>
</gene>
<dbReference type="OrthoDB" id="9782006at2"/>
<sequence length="135" mass="14916">MKSIIKGRWVIFSIWLVVTILLTVIQPDINAILRQQGQQGTSSNSPSVIASELLKKMETAKGSDNLIVFYDEKKISDDEMEKIEDSVKAIRSSSSELGVTDMIDPFSIPDAKSSLVSEDGTTLMVSYKLDNFQLG</sequence>
<name>A0A285RXZ9_9BACL</name>
<dbReference type="GO" id="GO:0016020">
    <property type="term" value="C:membrane"/>
    <property type="evidence" value="ECO:0007669"/>
    <property type="project" value="UniProtKB-SubCell"/>
</dbReference>
<dbReference type="InterPro" id="IPR004869">
    <property type="entry name" value="MMPL_dom"/>
</dbReference>
<comment type="subcellular location">
    <subcellularLocation>
        <location evidence="1">Membrane</location>
        <topology evidence="1">Multi-pass membrane protein</topology>
    </subcellularLocation>
</comment>
<dbReference type="RefSeq" id="WP_101918856.1">
    <property type="nucleotide sequence ID" value="NZ_OBMQ01000002.1"/>
</dbReference>
<dbReference type="AlphaFoldDB" id="A0A285RXZ9"/>
<evidence type="ECO:0000256" key="2">
    <source>
        <dbReference type="ARBA" id="ARBA00022692"/>
    </source>
</evidence>
<evidence type="ECO:0000256" key="4">
    <source>
        <dbReference type="ARBA" id="ARBA00023136"/>
    </source>
</evidence>
<keyword evidence="4" id="KW-0472">Membrane</keyword>
<evidence type="ECO:0000313" key="7">
    <source>
        <dbReference type="Proteomes" id="UP000219636"/>
    </source>
</evidence>
<organism evidence="6 7">
    <name type="scientific">Ureibacillus xyleni</name>
    <dbReference type="NCBI Taxonomy" id="614648"/>
    <lineage>
        <taxon>Bacteria</taxon>
        <taxon>Bacillati</taxon>
        <taxon>Bacillota</taxon>
        <taxon>Bacilli</taxon>
        <taxon>Bacillales</taxon>
        <taxon>Caryophanaceae</taxon>
        <taxon>Ureibacillus</taxon>
    </lineage>
</organism>